<accession>K0QZ85</accession>
<evidence type="ECO:0000313" key="1">
    <source>
        <dbReference type="EMBL" id="EJK44833.1"/>
    </source>
</evidence>
<dbReference type="Proteomes" id="UP000266841">
    <property type="component" value="Unassembled WGS sequence"/>
</dbReference>
<dbReference type="OMA" id="CDHTKLA"/>
<dbReference type="EMBL" id="AGNL01049152">
    <property type="protein sequence ID" value="EJK44833.1"/>
    <property type="molecule type" value="Genomic_DNA"/>
</dbReference>
<reference evidence="1 2" key="1">
    <citation type="journal article" date="2012" name="Genome Biol.">
        <title>Genome and low-iron response of an oceanic diatom adapted to chronic iron limitation.</title>
        <authorList>
            <person name="Lommer M."/>
            <person name="Specht M."/>
            <person name="Roy A.S."/>
            <person name="Kraemer L."/>
            <person name="Andreson R."/>
            <person name="Gutowska M.A."/>
            <person name="Wolf J."/>
            <person name="Bergner S.V."/>
            <person name="Schilhabel M.B."/>
            <person name="Klostermeier U.C."/>
            <person name="Beiko R.G."/>
            <person name="Rosenstiel P."/>
            <person name="Hippler M."/>
            <person name="Laroche J."/>
        </authorList>
    </citation>
    <scope>NUCLEOTIDE SEQUENCE [LARGE SCALE GENOMIC DNA]</scope>
    <source>
        <strain evidence="1 2">CCMP1005</strain>
    </source>
</reference>
<dbReference type="eggNOG" id="ENOG502SNYG">
    <property type="taxonomic scope" value="Eukaryota"/>
</dbReference>
<keyword evidence="2" id="KW-1185">Reference proteome</keyword>
<gene>
    <name evidence="1" type="ORF">THAOC_36594</name>
</gene>
<protein>
    <submittedName>
        <fullName evidence="1">Uncharacterized protein</fullName>
    </submittedName>
</protein>
<dbReference type="Gene3D" id="1.25.40.10">
    <property type="entry name" value="Tetratricopeptide repeat domain"/>
    <property type="match status" value="1"/>
</dbReference>
<comment type="caution">
    <text evidence="1">The sequence shown here is derived from an EMBL/GenBank/DDBJ whole genome shotgun (WGS) entry which is preliminary data.</text>
</comment>
<name>K0QZ85_THAOC</name>
<dbReference type="AlphaFoldDB" id="K0QZ85"/>
<dbReference type="OrthoDB" id="193290at2759"/>
<sequence>MNPNSEANVSNIRRWCIRMAPSIVRRRRKFKAAAFLFCLIGLAFVPGSQAFSTRSHRQPNKKLCERRHEWVERSVQYYSTVMRKNSNEGRLDSTSSVEATTSHEDRTFVRLATEHYYARYLIKNGKFSRAESIYRRIIDELKSEEDGCDHTKLAVSTLLLALHMQRSADVKATRAVFLDFFARVALSENTECKCSAKVLQAYSLFEMKQGQRRKSLEIIKLAVRMDPELSPVLKWKQFRDTAEGREYVPIVSFKKDLIRNNVSAARYHNEKDGLSC</sequence>
<organism evidence="1 2">
    <name type="scientific">Thalassiosira oceanica</name>
    <name type="common">Marine diatom</name>
    <dbReference type="NCBI Taxonomy" id="159749"/>
    <lineage>
        <taxon>Eukaryota</taxon>
        <taxon>Sar</taxon>
        <taxon>Stramenopiles</taxon>
        <taxon>Ochrophyta</taxon>
        <taxon>Bacillariophyta</taxon>
        <taxon>Coscinodiscophyceae</taxon>
        <taxon>Thalassiosirophycidae</taxon>
        <taxon>Thalassiosirales</taxon>
        <taxon>Thalassiosiraceae</taxon>
        <taxon>Thalassiosira</taxon>
    </lineage>
</organism>
<proteinExistence type="predicted"/>
<dbReference type="InterPro" id="IPR011990">
    <property type="entry name" value="TPR-like_helical_dom_sf"/>
</dbReference>
<evidence type="ECO:0000313" key="2">
    <source>
        <dbReference type="Proteomes" id="UP000266841"/>
    </source>
</evidence>